<feature type="domain" description="Aspartate/ornithine carbamoyltransferase carbamoyl-P binding" evidence="2">
    <location>
        <begin position="7"/>
        <end position="140"/>
    </location>
</feature>
<dbReference type="Gene3D" id="3.40.50.1370">
    <property type="entry name" value="Aspartate/ornithine carbamoyltransferase"/>
    <property type="match status" value="2"/>
</dbReference>
<dbReference type="GO" id="GO:0016743">
    <property type="term" value="F:carboxyl- or carbamoyltransferase activity"/>
    <property type="evidence" value="ECO:0007669"/>
    <property type="project" value="InterPro"/>
</dbReference>
<evidence type="ECO:0000313" key="4">
    <source>
        <dbReference type="Proteomes" id="UP000192284"/>
    </source>
</evidence>
<dbReference type="GO" id="GO:0006520">
    <property type="term" value="P:amino acid metabolic process"/>
    <property type="evidence" value="ECO:0007669"/>
    <property type="project" value="InterPro"/>
</dbReference>
<proteinExistence type="predicted"/>
<dbReference type="OrthoDB" id="9774690at2"/>
<dbReference type="EMBL" id="MVHE01000005">
    <property type="protein sequence ID" value="ORA24321.1"/>
    <property type="molecule type" value="Genomic_DNA"/>
</dbReference>
<dbReference type="PRINTS" id="PR00100">
    <property type="entry name" value="AOTCASE"/>
</dbReference>
<sequence length="316" mass="33902">MGSNGVRHLLDINDLTDDDIDSVISGPHAGRGDVSGSVIGLIFLESSLRTHFGFAAAATRLGATGLSVTELRHGPGMPRAESVTDTLRAIGGMADLVVIRPGEPLDRDHIHAASPVPVINGGDPGGEHPTQALIDFVALQRFVGPIQEIRVGICGDLTMRASRSLLHLLNRRPPRSLRLIAPYSRSNHGIAFGEELNSCVTWTEAPDFSDLDALIITGITPVTDGDRSDYTLTKQSAESLPAHAVVLSPMPIIDDISSEMLGDPRVRVYDQSDLGVSVRMSILQLLLDQSQKMSYGAGGDRGLCARHEIRRQLVTE</sequence>
<evidence type="ECO:0000259" key="2">
    <source>
        <dbReference type="Pfam" id="PF02729"/>
    </source>
</evidence>
<dbReference type="InterPro" id="IPR036901">
    <property type="entry name" value="Asp/Orn_carbamoylTrfase_sf"/>
</dbReference>
<evidence type="ECO:0000256" key="1">
    <source>
        <dbReference type="ARBA" id="ARBA00022679"/>
    </source>
</evidence>
<dbReference type="Proteomes" id="UP000192284">
    <property type="component" value="Unassembled WGS sequence"/>
</dbReference>
<gene>
    <name evidence="3" type="ORF">BST12_06015</name>
</gene>
<dbReference type="GO" id="GO:0016597">
    <property type="term" value="F:amino acid binding"/>
    <property type="evidence" value="ECO:0007669"/>
    <property type="project" value="InterPro"/>
</dbReference>
<dbReference type="Pfam" id="PF02729">
    <property type="entry name" value="OTCace_N"/>
    <property type="match status" value="1"/>
</dbReference>
<dbReference type="SUPFAM" id="SSF53671">
    <property type="entry name" value="Aspartate/ornithine carbamoyltransferase"/>
    <property type="match status" value="1"/>
</dbReference>
<dbReference type="InterPro" id="IPR006132">
    <property type="entry name" value="Asp/Orn_carbamoyltranf_P-bd"/>
</dbReference>
<keyword evidence="4" id="KW-1185">Reference proteome</keyword>
<keyword evidence="1" id="KW-0808">Transferase</keyword>
<dbReference type="AlphaFoldDB" id="A0A1X0A2M7"/>
<organism evidence="3 4">
    <name type="scientific">Mycobacterium angelicum</name>
    <dbReference type="NCBI Taxonomy" id="470074"/>
    <lineage>
        <taxon>Bacteria</taxon>
        <taxon>Bacillati</taxon>
        <taxon>Actinomycetota</taxon>
        <taxon>Actinomycetes</taxon>
        <taxon>Mycobacteriales</taxon>
        <taxon>Mycobacteriaceae</taxon>
        <taxon>Mycobacterium</taxon>
    </lineage>
</organism>
<evidence type="ECO:0000313" key="3">
    <source>
        <dbReference type="EMBL" id="ORA24321.1"/>
    </source>
</evidence>
<comment type="caution">
    <text evidence="3">The sequence shown here is derived from an EMBL/GenBank/DDBJ whole genome shotgun (WGS) entry which is preliminary data.</text>
</comment>
<accession>A0A1X0A2M7</accession>
<dbReference type="PRINTS" id="PR00101">
    <property type="entry name" value="ATCASE"/>
</dbReference>
<dbReference type="InterPro" id="IPR006130">
    <property type="entry name" value="Asp/Orn_carbamoylTrfase"/>
</dbReference>
<dbReference type="PANTHER" id="PTHR45753:SF6">
    <property type="entry name" value="ASPARTATE CARBAMOYLTRANSFERASE"/>
    <property type="match status" value="1"/>
</dbReference>
<dbReference type="PANTHER" id="PTHR45753">
    <property type="entry name" value="ORNITHINE CARBAMOYLTRANSFERASE, MITOCHONDRIAL"/>
    <property type="match status" value="1"/>
</dbReference>
<name>A0A1X0A2M7_MYCAN</name>
<reference evidence="3 4" key="1">
    <citation type="submission" date="2017-02" db="EMBL/GenBank/DDBJ databases">
        <title>The new phylogeny of genus Mycobacterium.</title>
        <authorList>
            <person name="Tortoli E."/>
            <person name="Trovato A."/>
            <person name="Cirillo D.M."/>
        </authorList>
    </citation>
    <scope>NUCLEOTIDE SEQUENCE [LARGE SCALE GENOMIC DNA]</scope>
    <source>
        <strain evidence="3 4">DSM 45057</strain>
    </source>
</reference>
<dbReference type="RefSeq" id="WP_083112088.1">
    <property type="nucleotide sequence ID" value="NZ_JACKTS010000031.1"/>
</dbReference>
<protein>
    <recommendedName>
        <fullName evidence="2">Aspartate/ornithine carbamoyltransferase carbamoyl-P binding domain-containing protein</fullName>
    </recommendedName>
</protein>